<dbReference type="VEuPathDB" id="TrichDB:TVAG_438910"/>
<evidence type="ECO:0000313" key="3">
    <source>
        <dbReference type="EMBL" id="EAX89779.1"/>
    </source>
</evidence>
<sequence length="1013" mass="116452">MDAQYVHQRDLTTILTELEENLKRIASKHPENSEQEHAAKQEINKLITNADTDLRLKTQTIVRSRLGISKTLPANVIDTDYVSTMHVIKSNRPIVPDLKPEFRAPQLERSFTASTKRKIEPKQSLPVLRQIPASAPTRPKTSLERAKISKVIHKPKLPRPDFRDPAAPLPKLEEAQIAETGFFELTEKGLLREGDIQGKLEDSIKVDPFVYDFMKIPMELKPAYKLSPEEASTLAEEQSKKNAEQNNLIPPATNQPYQPSRQTIIFINGDPLVNSIEYTVFRRTYANIWEQIEIILPTIKRFCEKYVITRVKVDSKLLYEMCKLDPDDVSDERMWGIFVGIDEDEVKKKKKSQKYGFGFIGPDAEKRAAVCIQSIWRGFQSRRLLRNIRRNNAAARIIQRAYRSSVIRKKFVSFHEAETRKRAKMYETHQNELGVYDNNRKTFVVHLIESDNPMNFARLADINENTSLVFFFFKHPIHTTIRQKFRALAKAPDMLNFCWPSFKRLSPNFSVEDMIASDLTTIQKIKQVAVNTSGILIPNSISVATIEASLRLNAVVLSPTLMRISLYSTRDSIRRIFSSLDLPILLGSSEIFDMNTLCSNLTDLSMSFPTINRWLLHGNNGEFAWLNTTDVSLLENLRESKIMESDNQKEIIHFREILFQYYFNNLMKLLQHTGSSELQPFMRKMYEQGFLVESAPWMVRCSPEVSFVLTSNEEMKITGTWERLFISAYEPFAIIVPAFIAPTNEIRTKTQKIANDCMNKHLFGHNIVTYYYSIEEKQDNSFETKLTLFSDNLRLGVYAETLPLHAVEMFAGTSFDQTTLSLGENMFVYVQDNLMMPWPVEVDAIELKMQSFDIPINKKVFVLPSLYDKSKIGLVIKEQTIDSLISLCLRTMKFLAEDFYERKVGAQTALAEYVRAISNLKSQLTINKELTSTFINTKVQYGLESSKSQFVFGDENDPDSLKSIERILTEDEKNNPIQMDRTATFDKISVDSNEHISPLTSPLSVMTQKFLEK</sequence>
<dbReference type="Pfam" id="PF24923">
    <property type="entry name" value="ATP-grasp_IQCH"/>
    <property type="match status" value="1"/>
</dbReference>
<dbReference type="InterPro" id="IPR000048">
    <property type="entry name" value="IQ_motif_EF-hand-BS"/>
</dbReference>
<evidence type="ECO:0000259" key="2">
    <source>
        <dbReference type="Pfam" id="PF24923"/>
    </source>
</evidence>
<keyword evidence="4" id="KW-1185">Reference proteome</keyword>
<dbReference type="RefSeq" id="XP_001302709.1">
    <property type="nucleotide sequence ID" value="XM_001302708.1"/>
</dbReference>
<dbReference type="AlphaFoldDB" id="A2FZ90"/>
<dbReference type="InterPro" id="IPR027417">
    <property type="entry name" value="P-loop_NTPase"/>
</dbReference>
<dbReference type="EMBL" id="DS114167">
    <property type="protein sequence ID" value="EAX89779.1"/>
    <property type="molecule type" value="Genomic_DNA"/>
</dbReference>
<dbReference type="VEuPathDB" id="TrichDB:TVAGG3_1040640"/>
<dbReference type="SUPFAM" id="SSF52540">
    <property type="entry name" value="P-loop containing nucleoside triphosphate hydrolases"/>
    <property type="match status" value="1"/>
</dbReference>
<dbReference type="Gene3D" id="1.20.5.190">
    <property type="match status" value="1"/>
</dbReference>
<dbReference type="PANTHER" id="PTHR14465">
    <property type="entry name" value="IQ DOMAIN-CONTAINING PROTEIN H"/>
    <property type="match status" value="1"/>
</dbReference>
<proteinExistence type="predicted"/>
<gene>
    <name evidence="3" type="ORF">TVAG_438910</name>
</gene>
<dbReference type="PROSITE" id="PS50096">
    <property type="entry name" value="IQ"/>
    <property type="match status" value="1"/>
</dbReference>
<name>A2FZ90_TRIV3</name>
<accession>A2FZ90</accession>
<evidence type="ECO:0000256" key="1">
    <source>
        <dbReference type="SAM" id="MobiDB-lite"/>
    </source>
</evidence>
<dbReference type="InterPro" id="IPR038752">
    <property type="entry name" value="IQCH"/>
</dbReference>
<dbReference type="SMART" id="SM00015">
    <property type="entry name" value="IQ"/>
    <property type="match status" value="2"/>
</dbReference>
<reference evidence="3" key="1">
    <citation type="submission" date="2006-10" db="EMBL/GenBank/DDBJ databases">
        <authorList>
            <person name="Amadeo P."/>
            <person name="Zhao Q."/>
            <person name="Wortman J."/>
            <person name="Fraser-Liggett C."/>
            <person name="Carlton J."/>
        </authorList>
    </citation>
    <scope>NUCLEOTIDE SEQUENCE</scope>
    <source>
        <strain evidence="3">G3</strain>
    </source>
</reference>
<dbReference type="InParanoid" id="A2FZ90"/>
<dbReference type="Pfam" id="PF00612">
    <property type="entry name" value="IQ"/>
    <property type="match status" value="1"/>
</dbReference>
<feature type="domain" description="IQCH-like ATP-grasp" evidence="2">
    <location>
        <begin position="565"/>
        <end position="793"/>
    </location>
</feature>
<feature type="compositionally biased region" description="Basic residues" evidence="1">
    <location>
        <begin position="148"/>
        <end position="157"/>
    </location>
</feature>
<feature type="region of interest" description="Disordered" evidence="1">
    <location>
        <begin position="127"/>
        <end position="168"/>
    </location>
</feature>
<dbReference type="InterPro" id="IPR056855">
    <property type="entry name" value="ATP-grasp_IQCH"/>
</dbReference>
<evidence type="ECO:0000313" key="4">
    <source>
        <dbReference type="Proteomes" id="UP000001542"/>
    </source>
</evidence>
<organism evidence="3 4">
    <name type="scientific">Trichomonas vaginalis (strain ATCC PRA-98 / G3)</name>
    <dbReference type="NCBI Taxonomy" id="412133"/>
    <lineage>
        <taxon>Eukaryota</taxon>
        <taxon>Metamonada</taxon>
        <taxon>Parabasalia</taxon>
        <taxon>Trichomonadida</taxon>
        <taxon>Trichomonadidae</taxon>
        <taxon>Trichomonas</taxon>
    </lineage>
</organism>
<protein>
    <submittedName>
        <fullName evidence="3">IQ calmodulin-binding motif family protein</fullName>
    </submittedName>
</protein>
<feature type="region of interest" description="Disordered" evidence="1">
    <location>
        <begin position="231"/>
        <end position="255"/>
    </location>
</feature>
<reference evidence="3" key="2">
    <citation type="journal article" date="2007" name="Science">
        <title>Draft genome sequence of the sexually transmitted pathogen Trichomonas vaginalis.</title>
        <authorList>
            <person name="Carlton J.M."/>
            <person name="Hirt R.P."/>
            <person name="Silva J.C."/>
            <person name="Delcher A.L."/>
            <person name="Schatz M."/>
            <person name="Zhao Q."/>
            <person name="Wortman J.R."/>
            <person name="Bidwell S.L."/>
            <person name="Alsmark U.C.M."/>
            <person name="Besteiro S."/>
            <person name="Sicheritz-Ponten T."/>
            <person name="Noel C.J."/>
            <person name="Dacks J.B."/>
            <person name="Foster P.G."/>
            <person name="Simillion C."/>
            <person name="Van de Peer Y."/>
            <person name="Miranda-Saavedra D."/>
            <person name="Barton G.J."/>
            <person name="Westrop G.D."/>
            <person name="Mueller S."/>
            <person name="Dessi D."/>
            <person name="Fiori P.L."/>
            <person name="Ren Q."/>
            <person name="Paulsen I."/>
            <person name="Zhang H."/>
            <person name="Bastida-Corcuera F.D."/>
            <person name="Simoes-Barbosa A."/>
            <person name="Brown M.T."/>
            <person name="Hayes R.D."/>
            <person name="Mukherjee M."/>
            <person name="Okumura C.Y."/>
            <person name="Schneider R."/>
            <person name="Smith A.J."/>
            <person name="Vanacova S."/>
            <person name="Villalvazo M."/>
            <person name="Haas B.J."/>
            <person name="Pertea M."/>
            <person name="Feldblyum T.V."/>
            <person name="Utterback T.R."/>
            <person name="Shu C.L."/>
            <person name="Osoegawa K."/>
            <person name="de Jong P.J."/>
            <person name="Hrdy I."/>
            <person name="Horvathova L."/>
            <person name="Zubacova Z."/>
            <person name="Dolezal P."/>
            <person name="Malik S.B."/>
            <person name="Logsdon J.M. Jr."/>
            <person name="Henze K."/>
            <person name="Gupta A."/>
            <person name="Wang C.C."/>
            <person name="Dunne R.L."/>
            <person name="Upcroft J.A."/>
            <person name="Upcroft P."/>
            <person name="White O."/>
            <person name="Salzberg S.L."/>
            <person name="Tang P."/>
            <person name="Chiu C.-H."/>
            <person name="Lee Y.-S."/>
            <person name="Embley T.M."/>
            <person name="Coombs G.H."/>
            <person name="Mottram J.C."/>
            <person name="Tachezy J."/>
            <person name="Fraser-Liggett C.M."/>
            <person name="Johnson P.J."/>
        </authorList>
    </citation>
    <scope>NUCLEOTIDE SEQUENCE [LARGE SCALE GENOMIC DNA]</scope>
    <source>
        <strain evidence="3">G3</strain>
    </source>
</reference>
<dbReference type="Proteomes" id="UP000001542">
    <property type="component" value="Unassembled WGS sequence"/>
</dbReference>
<dbReference type="OrthoDB" id="2117703at2759"/>
<dbReference type="KEGG" id="tva:4747454"/>
<dbReference type="STRING" id="5722.A2FZ90"/>
<feature type="compositionally biased region" description="Polar residues" evidence="1">
    <location>
        <begin position="244"/>
        <end position="255"/>
    </location>
</feature>
<dbReference type="PANTHER" id="PTHR14465:SF0">
    <property type="entry name" value="IQ DOMAIN-CONTAINING PROTEIN H"/>
    <property type="match status" value="1"/>
</dbReference>